<evidence type="ECO:0000313" key="2">
    <source>
        <dbReference type="EMBL" id="KAJ0961892.1"/>
    </source>
</evidence>
<organism evidence="2 3">
    <name type="scientific">Dioscorea zingiberensis</name>
    <dbReference type="NCBI Taxonomy" id="325984"/>
    <lineage>
        <taxon>Eukaryota</taxon>
        <taxon>Viridiplantae</taxon>
        <taxon>Streptophyta</taxon>
        <taxon>Embryophyta</taxon>
        <taxon>Tracheophyta</taxon>
        <taxon>Spermatophyta</taxon>
        <taxon>Magnoliopsida</taxon>
        <taxon>Liliopsida</taxon>
        <taxon>Dioscoreales</taxon>
        <taxon>Dioscoreaceae</taxon>
        <taxon>Dioscorea</taxon>
    </lineage>
</organism>
<comment type="caution">
    <text evidence="2">The sequence shown here is derived from an EMBL/GenBank/DDBJ whole genome shotgun (WGS) entry which is preliminary data.</text>
</comment>
<dbReference type="AlphaFoldDB" id="A0A9D5H3H0"/>
<evidence type="ECO:0000313" key="3">
    <source>
        <dbReference type="Proteomes" id="UP001085076"/>
    </source>
</evidence>
<sequence length="88" mass="9867">MSYRKGSTVWVQDKDTACVKAEPRGAPAHFEPHWKAPELAPPRLNPCPTFCPFPSLHRGEEARGEKARDEKEAQSQESHCEARLRGGI</sequence>
<evidence type="ECO:0000256" key="1">
    <source>
        <dbReference type="SAM" id="MobiDB-lite"/>
    </source>
</evidence>
<protein>
    <submittedName>
        <fullName evidence="2">Uncharacterized protein</fullName>
    </submittedName>
</protein>
<dbReference type="Proteomes" id="UP001085076">
    <property type="component" value="Miscellaneous, Linkage group lg10"/>
</dbReference>
<reference evidence="2" key="2">
    <citation type="journal article" date="2022" name="Hortic Res">
        <title>The genome of Dioscorea zingiberensis sheds light on the biosynthesis, origin and evolution of the medicinally important diosgenin saponins.</title>
        <authorList>
            <person name="Li Y."/>
            <person name="Tan C."/>
            <person name="Li Z."/>
            <person name="Guo J."/>
            <person name="Li S."/>
            <person name="Chen X."/>
            <person name="Wang C."/>
            <person name="Dai X."/>
            <person name="Yang H."/>
            <person name="Song W."/>
            <person name="Hou L."/>
            <person name="Xu J."/>
            <person name="Tong Z."/>
            <person name="Xu A."/>
            <person name="Yuan X."/>
            <person name="Wang W."/>
            <person name="Yang Q."/>
            <person name="Chen L."/>
            <person name="Sun Z."/>
            <person name="Wang K."/>
            <person name="Pan B."/>
            <person name="Chen J."/>
            <person name="Bao Y."/>
            <person name="Liu F."/>
            <person name="Qi X."/>
            <person name="Gang D.R."/>
            <person name="Wen J."/>
            <person name="Li J."/>
        </authorList>
    </citation>
    <scope>NUCLEOTIDE SEQUENCE</scope>
    <source>
        <strain evidence="2">Dzin_1.0</strain>
    </source>
</reference>
<reference evidence="2" key="1">
    <citation type="submission" date="2021-03" db="EMBL/GenBank/DDBJ databases">
        <authorList>
            <person name="Li Z."/>
            <person name="Yang C."/>
        </authorList>
    </citation>
    <scope>NUCLEOTIDE SEQUENCE</scope>
    <source>
        <strain evidence="2">Dzin_1.0</strain>
        <tissue evidence="2">Leaf</tissue>
    </source>
</reference>
<keyword evidence="3" id="KW-1185">Reference proteome</keyword>
<accession>A0A9D5H3H0</accession>
<feature type="region of interest" description="Disordered" evidence="1">
    <location>
        <begin position="59"/>
        <end position="88"/>
    </location>
</feature>
<name>A0A9D5H3H0_9LILI</name>
<proteinExistence type="predicted"/>
<dbReference type="OrthoDB" id="6108017at2759"/>
<dbReference type="EMBL" id="JAGGNH010000010">
    <property type="protein sequence ID" value="KAJ0961892.1"/>
    <property type="molecule type" value="Genomic_DNA"/>
</dbReference>
<gene>
    <name evidence="2" type="ORF">J5N97_029720</name>
</gene>